<keyword evidence="2" id="KW-0560">Oxidoreductase</keyword>
<keyword evidence="5" id="KW-1185">Reference proteome</keyword>
<dbReference type="PANTHER" id="PTHR48106:SF18">
    <property type="entry name" value="QUINONE OXIDOREDUCTASE PIG3"/>
    <property type="match status" value="1"/>
</dbReference>
<dbReference type="Pfam" id="PF00107">
    <property type="entry name" value="ADH_zinc_N"/>
    <property type="match status" value="1"/>
</dbReference>
<dbReference type="Pfam" id="PF08240">
    <property type="entry name" value="ADH_N"/>
    <property type="match status" value="1"/>
</dbReference>
<gene>
    <name evidence="4" type="ORF">GK091_27625</name>
</gene>
<dbReference type="Gene3D" id="3.90.180.10">
    <property type="entry name" value="Medium-chain alcohol dehydrogenases, catalytic domain"/>
    <property type="match status" value="1"/>
</dbReference>
<evidence type="ECO:0000256" key="2">
    <source>
        <dbReference type="ARBA" id="ARBA00023002"/>
    </source>
</evidence>
<evidence type="ECO:0000313" key="5">
    <source>
        <dbReference type="Proteomes" id="UP000477386"/>
    </source>
</evidence>
<dbReference type="InterPro" id="IPR020843">
    <property type="entry name" value="ER"/>
</dbReference>
<feature type="domain" description="Enoyl reductase (ER)" evidence="3">
    <location>
        <begin position="10"/>
        <end position="320"/>
    </location>
</feature>
<dbReference type="InterPro" id="IPR013149">
    <property type="entry name" value="ADH-like_C"/>
</dbReference>
<evidence type="ECO:0000259" key="3">
    <source>
        <dbReference type="SMART" id="SM00829"/>
    </source>
</evidence>
<dbReference type="InterPro" id="IPR013154">
    <property type="entry name" value="ADH-like_N"/>
</dbReference>
<dbReference type="SUPFAM" id="SSF51735">
    <property type="entry name" value="NAD(P)-binding Rossmann-fold domains"/>
    <property type="match status" value="1"/>
</dbReference>
<dbReference type="Gene3D" id="3.40.50.720">
    <property type="entry name" value="NAD(P)-binding Rossmann-like Domain"/>
    <property type="match status" value="1"/>
</dbReference>
<organism evidence="4 5">
    <name type="scientific">Spirosoma agri</name>
    <dbReference type="NCBI Taxonomy" id="1987381"/>
    <lineage>
        <taxon>Bacteria</taxon>
        <taxon>Pseudomonadati</taxon>
        <taxon>Bacteroidota</taxon>
        <taxon>Cytophagia</taxon>
        <taxon>Cytophagales</taxon>
        <taxon>Cytophagaceae</taxon>
        <taxon>Spirosoma</taxon>
    </lineage>
</organism>
<dbReference type="SMART" id="SM00829">
    <property type="entry name" value="PKS_ER"/>
    <property type="match status" value="1"/>
</dbReference>
<evidence type="ECO:0000313" key="4">
    <source>
        <dbReference type="EMBL" id="NEU70667.1"/>
    </source>
</evidence>
<sequence length="327" mass="35301">MKAAVIYRPGSPTEFILEERPVPTPLPEQVLVRVKAFGLNRSELMTRKGFSPGVQFPRVLGIECVGEVDIDPSGQYAKGQPVMALMGGMGRDFDGSYAEYTVLPKDLVRPFQSTLPWDVLGAIPEMFQTAYGSLYPALAIQPGETLLIRGGSSSVGMLATQLAKNAGLTVLATTRNPQKETALRENGATHVLIDNGTLNEAVRSIYPEGVDKMLELVGTSTLHDSLTCLKPGGTGCMSGMLAESWSIPDFAPMDVIPTTVRLTTYNSGQITSPTAVFQDFIHQIEAGQITLAVSRTFTLDEIVMAHHFMDSNQGAGKIVVLPYPVIR</sequence>
<dbReference type="Proteomes" id="UP000477386">
    <property type="component" value="Unassembled WGS sequence"/>
</dbReference>
<name>A0A6M0IRW0_9BACT</name>
<dbReference type="PANTHER" id="PTHR48106">
    <property type="entry name" value="QUINONE OXIDOREDUCTASE PIG3-RELATED"/>
    <property type="match status" value="1"/>
</dbReference>
<evidence type="ECO:0000256" key="1">
    <source>
        <dbReference type="ARBA" id="ARBA00022857"/>
    </source>
</evidence>
<accession>A0A6M0IRW0</accession>
<dbReference type="CDD" id="cd08243">
    <property type="entry name" value="quinone_oxidoreductase_like_1"/>
    <property type="match status" value="1"/>
</dbReference>
<dbReference type="SUPFAM" id="SSF50129">
    <property type="entry name" value="GroES-like"/>
    <property type="match status" value="1"/>
</dbReference>
<dbReference type="GO" id="GO:0016651">
    <property type="term" value="F:oxidoreductase activity, acting on NAD(P)H"/>
    <property type="evidence" value="ECO:0007669"/>
    <property type="project" value="TreeGrafter"/>
</dbReference>
<dbReference type="RefSeq" id="WP_164043979.1">
    <property type="nucleotide sequence ID" value="NZ_JAAGNZ010000007.1"/>
</dbReference>
<proteinExistence type="predicted"/>
<comment type="caution">
    <text evidence="4">The sequence shown here is derived from an EMBL/GenBank/DDBJ whole genome shotgun (WGS) entry which is preliminary data.</text>
</comment>
<dbReference type="InterPro" id="IPR011032">
    <property type="entry name" value="GroES-like_sf"/>
</dbReference>
<dbReference type="GO" id="GO:0070402">
    <property type="term" value="F:NADPH binding"/>
    <property type="evidence" value="ECO:0007669"/>
    <property type="project" value="TreeGrafter"/>
</dbReference>
<dbReference type="InterPro" id="IPR036291">
    <property type="entry name" value="NAD(P)-bd_dom_sf"/>
</dbReference>
<dbReference type="AlphaFoldDB" id="A0A6M0IRW0"/>
<protein>
    <submittedName>
        <fullName evidence="4">Zinc-binding dehydrogenase</fullName>
    </submittedName>
</protein>
<reference evidence="4 5" key="1">
    <citation type="submission" date="2020-02" db="EMBL/GenBank/DDBJ databases">
        <title>Draft genome sequence of two Spirosoma agri KCTC 52727 and Spirosoma terrae KCTC 52035.</title>
        <authorList>
            <person name="Rojas J."/>
            <person name="Ambika Manirajan B."/>
            <person name="Ratering S."/>
            <person name="Suarez C."/>
            <person name="Schnell S."/>
        </authorList>
    </citation>
    <scope>NUCLEOTIDE SEQUENCE [LARGE SCALE GENOMIC DNA]</scope>
    <source>
        <strain evidence="4 5">KCTC 52727</strain>
    </source>
</reference>
<keyword evidence="1" id="KW-0521">NADP</keyword>
<dbReference type="EMBL" id="JAAGNZ010000007">
    <property type="protein sequence ID" value="NEU70667.1"/>
    <property type="molecule type" value="Genomic_DNA"/>
</dbReference>